<dbReference type="Gene3D" id="3.20.70.20">
    <property type="match status" value="1"/>
</dbReference>
<evidence type="ECO:0000256" key="4">
    <source>
        <dbReference type="ARBA" id="ARBA00022628"/>
    </source>
</evidence>
<evidence type="ECO:0000259" key="10">
    <source>
        <dbReference type="Pfam" id="PF00317"/>
    </source>
</evidence>
<feature type="non-terminal residue" evidence="12">
    <location>
        <position position="555"/>
    </location>
</feature>
<evidence type="ECO:0000259" key="11">
    <source>
        <dbReference type="Pfam" id="PF02867"/>
    </source>
</evidence>
<comment type="cofactor">
    <cofactor evidence="1">
        <name>adenosylcob(III)alamin</name>
        <dbReference type="ChEBI" id="CHEBI:18408"/>
    </cofactor>
</comment>
<dbReference type="EC" id="1.17.4.1" evidence="3"/>
<keyword evidence="7" id="KW-1015">Disulfide bond</keyword>
<evidence type="ECO:0000256" key="7">
    <source>
        <dbReference type="ARBA" id="ARBA00023157"/>
    </source>
</evidence>
<feature type="domain" description="Ribonucleotide reductase large subunit N-terminal" evidence="10">
    <location>
        <begin position="5"/>
        <end position="74"/>
    </location>
</feature>
<dbReference type="SUPFAM" id="SSF48168">
    <property type="entry name" value="R1 subunit of ribonucleotide reductase, N-terminal domain"/>
    <property type="match status" value="1"/>
</dbReference>
<evidence type="ECO:0000256" key="9">
    <source>
        <dbReference type="ARBA" id="ARBA00047754"/>
    </source>
</evidence>
<evidence type="ECO:0000313" key="12">
    <source>
        <dbReference type="EMBL" id="KKL52406.1"/>
    </source>
</evidence>
<evidence type="ECO:0000256" key="1">
    <source>
        <dbReference type="ARBA" id="ARBA00001922"/>
    </source>
</evidence>
<proteinExistence type="inferred from homology"/>
<dbReference type="InterPro" id="IPR013509">
    <property type="entry name" value="RNR_lsu_N"/>
</dbReference>
<evidence type="ECO:0000256" key="5">
    <source>
        <dbReference type="ARBA" id="ARBA00022741"/>
    </source>
</evidence>
<keyword evidence="5" id="KW-0547">Nucleotide-binding</keyword>
<dbReference type="Pfam" id="PF00317">
    <property type="entry name" value="Ribonuc_red_lgN"/>
    <property type="match status" value="1"/>
</dbReference>
<organism evidence="12">
    <name type="scientific">marine sediment metagenome</name>
    <dbReference type="NCBI Taxonomy" id="412755"/>
    <lineage>
        <taxon>unclassified sequences</taxon>
        <taxon>metagenomes</taxon>
        <taxon>ecological metagenomes</taxon>
    </lineage>
</organism>
<sequence>MVMTLTPSAETTLRSRYYRRDEEGNITEDWRHLCMRVSGAIGETEEQKQTFYEAMVEGIFIPNTPTLMNAGTPLNQLAACFVLPIGDSIESIYKAISDTALIQKTGGGTGFSFSALRPRGDIVHATQGVASGPISFLRVFDASTGEIKQGGKRRGANMAVMSASHPDIFEFIECKDRENTAITNFNISIWATDDFMDAVINDRHWALINPRTNEVVREVSARSIFDRAVEKAWETGDPGIIFADTMEKGNPTPWIGKYEATNPCAEQPLLPYEACVLGSIDLSKLVADPEPAAMSVIDRSALERCVRLAVRFLDRCIDVQIYVLPEIEQMHKDGNRKIGLGIMGWADVLSKIGIRYGSDESLELARSTMKLIQEVAHDESQKIGQQEPFPNYIAGTYSPDKSNYFPTDHQYAQRRRNATVTTIAPTGTISIIAGCSSGIEPHFALATRRENVLDGQTLVDFNPVLKKILDNSIPVDDDHKYWNHVSLTKFVEDFGYIPDTAPQSLRDAFPTVRDLTVEDHLQMQKAFQEFTDNGVSKTINLPEEATVEDIRAAYM</sequence>
<feature type="domain" description="Ribonucleotide reductase large subunit C-terminal" evidence="11">
    <location>
        <begin position="78"/>
        <end position="555"/>
    </location>
</feature>
<dbReference type="EMBL" id="LAZR01031906">
    <property type="protein sequence ID" value="KKL52406.1"/>
    <property type="molecule type" value="Genomic_DNA"/>
</dbReference>
<name>A0A0F9DF62_9ZZZZ</name>
<evidence type="ECO:0000256" key="2">
    <source>
        <dbReference type="ARBA" id="ARBA00007405"/>
    </source>
</evidence>
<reference evidence="12" key="1">
    <citation type="journal article" date="2015" name="Nature">
        <title>Complex archaea that bridge the gap between prokaryotes and eukaryotes.</title>
        <authorList>
            <person name="Spang A."/>
            <person name="Saw J.H."/>
            <person name="Jorgensen S.L."/>
            <person name="Zaremba-Niedzwiedzka K."/>
            <person name="Martijn J."/>
            <person name="Lind A.E."/>
            <person name="van Eijk R."/>
            <person name="Schleper C."/>
            <person name="Guy L."/>
            <person name="Ettema T.J."/>
        </authorList>
    </citation>
    <scope>NUCLEOTIDE SEQUENCE</scope>
</reference>
<dbReference type="AlphaFoldDB" id="A0A0F9DF62"/>
<gene>
    <name evidence="12" type="ORF">LCGC14_2285780</name>
</gene>
<comment type="catalytic activity">
    <reaction evidence="9">
        <text>a 2'-deoxyribonucleoside 5'-diphosphate + [thioredoxin]-disulfide + H2O = a ribonucleoside 5'-diphosphate + [thioredoxin]-dithiol</text>
        <dbReference type="Rhea" id="RHEA:23252"/>
        <dbReference type="Rhea" id="RHEA-COMP:10698"/>
        <dbReference type="Rhea" id="RHEA-COMP:10700"/>
        <dbReference type="ChEBI" id="CHEBI:15377"/>
        <dbReference type="ChEBI" id="CHEBI:29950"/>
        <dbReference type="ChEBI" id="CHEBI:50058"/>
        <dbReference type="ChEBI" id="CHEBI:57930"/>
        <dbReference type="ChEBI" id="CHEBI:73316"/>
        <dbReference type="EC" id="1.17.4.1"/>
    </reaction>
</comment>
<protein>
    <recommendedName>
        <fullName evidence="3">ribonucleoside-diphosphate reductase</fullName>
        <ecNumber evidence="3">1.17.4.1</ecNumber>
    </recommendedName>
</protein>
<dbReference type="GO" id="GO:0005524">
    <property type="term" value="F:ATP binding"/>
    <property type="evidence" value="ECO:0007669"/>
    <property type="project" value="InterPro"/>
</dbReference>
<evidence type="ECO:0000256" key="6">
    <source>
        <dbReference type="ARBA" id="ARBA00023002"/>
    </source>
</evidence>
<dbReference type="NCBIfam" id="TIGR02504">
    <property type="entry name" value="NrdJ_Z"/>
    <property type="match status" value="1"/>
</dbReference>
<evidence type="ECO:0000256" key="3">
    <source>
        <dbReference type="ARBA" id="ARBA00012274"/>
    </source>
</evidence>
<evidence type="ECO:0000256" key="8">
    <source>
        <dbReference type="ARBA" id="ARBA00023285"/>
    </source>
</evidence>
<dbReference type="GO" id="GO:0004748">
    <property type="term" value="F:ribonucleoside-diphosphate reductase activity, thioredoxin disulfide as acceptor"/>
    <property type="evidence" value="ECO:0007669"/>
    <property type="project" value="UniProtKB-EC"/>
</dbReference>
<dbReference type="PANTHER" id="PTHR43371:SF1">
    <property type="entry name" value="RIBONUCLEOSIDE-DIPHOSPHATE REDUCTASE"/>
    <property type="match status" value="1"/>
</dbReference>
<dbReference type="InterPro" id="IPR000788">
    <property type="entry name" value="RNR_lg_C"/>
</dbReference>
<dbReference type="GO" id="GO:0009263">
    <property type="term" value="P:deoxyribonucleotide biosynthetic process"/>
    <property type="evidence" value="ECO:0007669"/>
    <property type="project" value="InterPro"/>
</dbReference>
<comment type="caution">
    <text evidence="12">The sequence shown here is derived from an EMBL/GenBank/DDBJ whole genome shotgun (WGS) entry which is preliminary data.</text>
</comment>
<keyword evidence="4" id="KW-0846">Cobalamin</keyword>
<dbReference type="UniPathway" id="UPA00326"/>
<dbReference type="CDD" id="cd02888">
    <property type="entry name" value="RNR_II_dimer"/>
    <property type="match status" value="1"/>
</dbReference>
<accession>A0A0F9DF62</accession>
<comment type="similarity">
    <text evidence="2">Belongs to the ribonucleoside diphosphate reductase class-2 family.</text>
</comment>
<dbReference type="InterPro" id="IPR008926">
    <property type="entry name" value="RNR_R1-su_N"/>
</dbReference>
<keyword evidence="6" id="KW-0560">Oxidoreductase</keyword>
<dbReference type="InterPro" id="IPR050862">
    <property type="entry name" value="RdRp_reductase_class-2"/>
</dbReference>
<dbReference type="SUPFAM" id="SSF51998">
    <property type="entry name" value="PFL-like glycyl radical enzymes"/>
    <property type="match status" value="1"/>
</dbReference>
<keyword evidence="8" id="KW-0170">Cobalt</keyword>
<dbReference type="InterPro" id="IPR013344">
    <property type="entry name" value="RNR_NrdJ/NrdZ"/>
</dbReference>
<dbReference type="Pfam" id="PF02867">
    <property type="entry name" value="Ribonuc_red_lgC"/>
    <property type="match status" value="1"/>
</dbReference>
<dbReference type="PRINTS" id="PR01183">
    <property type="entry name" value="RIBORDTASEM1"/>
</dbReference>
<dbReference type="PANTHER" id="PTHR43371">
    <property type="entry name" value="VITAMIN B12-DEPENDENT RIBONUCLEOTIDE REDUCTASE"/>
    <property type="match status" value="1"/>
</dbReference>
<dbReference type="GO" id="GO:0031419">
    <property type="term" value="F:cobalamin binding"/>
    <property type="evidence" value="ECO:0007669"/>
    <property type="project" value="UniProtKB-KW"/>
</dbReference>